<dbReference type="Pfam" id="PF01370">
    <property type="entry name" value="Epimerase"/>
    <property type="match status" value="1"/>
</dbReference>
<dbReference type="Gene3D" id="3.40.50.720">
    <property type="entry name" value="NAD(P)-binding Rossmann-like Domain"/>
    <property type="match status" value="1"/>
</dbReference>
<dbReference type="PANTHER" id="PTHR14097">
    <property type="entry name" value="OXIDOREDUCTASE HTATIP2"/>
    <property type="match status" value="1"/>
</dbReference>
<organism evidence="3 4">
    <name type="scientific">Leptospira johnsonii</name>
    <dbReference type="NCBI Taxonomy" id="1917820"/>
    <lineage>
        <taxon>Bacteria</taxon>
        <taxon>Pseudomonadati</taxon>
        <taxon>Spirochaetota</taxon>
        <taxon>Spirochaetia</taxon>
        <taxon>Leptospirales</taxon>
        <taxon>Leptospiraceae</taxon>
        <taxon>Leptospira</taxon>
    </lineage>
</organism>
<accession>A0A2P2CY86</accession>
<proteinExistence type="predicted"/>
<dbReference type="GO" id="GO:0016020">
    <property type="term" value="C:membrane"/>
    <property type="evidence" value="ECO:0007669"/>
    <property type="project" value="UniProtKB-SubCell"/>
</dbReference>
<keyword evidence="4" id="KW-1185">Reference proteome</keyword>
<dbReference type="OrthoDB" id="9785372at2"/>
<dbReference type="AlphaFoldDB" id="A0A2P2CY86"/>
<dbReference type="Proteomes" id="UP000245076">
    <property type="component" value="Unassembled WGS sequence"/>
</dbReference>
<dbReference type="EMBL" id="BFAY01000005">
    <property type="protein sequence ID" value="GBF37295.1"/>
    <property type="molecule type" value="Genomic_DNA"/>
</dbReference>
<feature type="domain" description="NAD-dependent epimerase/dehydratase" evidence="2">
    <location>
        <begin position="5"/>
        <end position="115"/>
    </location>
</feature>
<evidence type="ECO:0000313" key="3">
    <source>
        <dbReference type="EMBL" id="GBF37295.1"/>
    </source>
</evidence>
<dbReference type="SUPFAM" id="SSF51735">
    <property type="entry name" value="NAD(P)-binding Rossmann-fold domains"/>
    <property type="match status" value="1"/>
</dbReference>
<dbReference type="RefSeq" id="WP_108927078.1">
    <property type="nucleotide sequence ID" value="NZ_BFAY01000005.1"/>
</dbReference>
<evidence type="ECO:0000313" key="4">
    <source>
        <dbReference type="Proteomes" id="UP000245076"/>
    </source>
</evidence>
<dbReference type="InterPro" id="IPR001509">
    <property type="entry name" value="Epimerase_deHydtase"/>
</dbReference>
<comment type="subcellular location">
    <subcellularLocation>
        <location evidence="1">Membrane</location>
    </subcellularLocation>
</comment>
<name>A0A2P2CY86_9LEPT</name>
<evidence type="ECO:0000259" key="2">
    <source>
        <dbReference type="Pfam" id="PF01370"/>
    </source>
</evidence>
<gene>
    <name evidence="3" type="ORF">LPTSP1_02750</name>
</gene>
<protein>
    <recommendedName>
        <fullName evidence="2">NAD-dependent epimerase/dehydratase domain-containing protein</fullName>
    </recommendedName>
</protein>
<comment type="caution">
    <text evidence="3">The sequence shown here is derived from an EMBL/GenBank/DDBJ whole genome shotgun (WGS) entry which is preliminary data.</text>
</comment>
<dbReference type="PANTHER" id="PTHR14097:SF8">
    <property type="entry name" value="NAD(P)-BINDING DOMAIN-CONTAINING PROTEIN"/>
    <property type="match status" value="1"/>
</dbReference>
<reference evidence="3 4" key="1">
    <citation type="submission" date="2018-02" db="EMBL/GenBank/DDBJ databases">
        <title>Novel Leptospira species isolated from soil and water in Japan.</title>
        <authorList>
            <person name="Nakao R."/>
            <person name="Masuzawa T."/>
        </authorList>
    </citation>
    <scope>NUCLEOTIDE SEQUENCE [LARGE SCALE GENOMIC DNA]</scope>
    <source>
        <strain evidence="3 4">E8</strain>
    </source>
</reference>
<evidence type="ECO:0000256" key="1">
    <source>
        <dbReference type="ARBA" id="ARBA00004370"/>
    </source>
</evidence>
<sequence>MKLRVIITGSTGMVGEGVLLECLEDPNVEQILLLNRKPYGINHPKVVEVLHSDFSDISSIKDKLKGYNACFFCSGVSSIGLKEDEFFKLTHTLTLNVASTLASLNPNMSFSYISGAGTDSTEKGKTMWARVKGKTENDLLKLPFAKVYNFRPGYMHPTPGAKNTLSAYKYIGWAFPVLRTIFPKRVSTLKQLALAMIRASAEGYSKNTVEVEDILILADSKI</sequence>
<dbReference type="InterPro" id="IPR036291">
    <property type="entry name" value="NAD(P)-bd_dom_sf"/>
</dbReference>